<dbReference type="SUPFAM" id="SSF82679">
    <property type="entry name" value="N-utilization substance G protein NusG, N-terminal domain"/>
    <property type="match status" value="1"/>
</dbReference>
<reference evidence="4" key="1">
    <citation type="submission" date="2018-02" db="EMBL/GenBank/DDBJ databases">
        <authorList>
            <person name="Clavel T."/>
            <person name="Strowig T."/>
        </authorList>
    </citation>
    <scope>NUCLEOTIDE SEQUENCE [LARGE SCALE GENOMIC DNA]</scope>
    <source>
        <strain evidence="4">DSM 100764</strain>
    </source>
</reference>
<evidence type="ECO:0000313" key="4">
    <source>
        <dbReference type="Proteomes" id="UP000244925"/>
    </source>
</evidence>
<dbReference type="GO" id="GO:0006354">
    <property type="term" value="P:DNA-templated transcription elongation"/>
    <property type="evidence" value="ECO:0007669"/>
    <property type="project" value="InterPro"/>
</dbReference>
<dbReference type="Proteomes" id="UP000244925">
    <property type="component" value="Unassembled WGS sequence"/>
</dbReference>
<keyword evidence="1" id="KW-0804">Transcription</keyword>
<comment type="caution">
    <text evidence="3">The sequence shown here is derived from an EMBL/GenBank/DDBJ whole genome shotgun (WGS) entry which is preliminary data.</text>
</comment>
<dbReference type="Pfam" id="PF02357">
    <property type="entry name" value="NusG"/>
    <property type="match status" value="1"/>
</dbReference>
<protein>
    <submittedName>
        <fullName evidence="3">Transcriptional regulator</fullName>
    </submittedName>
</protein>
<accession>A0A2V1INY5</accession>
<feature type="domain" description="NusG-like N-terminal" evidence="2">
    <location>
        <begin position="29"/>
        <end position="126"/>
    </location>
</feature>
<dbReference type="InterPro" id="IPR006645">
    <property type="entry name" value="NGN-like_dom"/>
</dbReference>
<dbReference type="InterPro" id="IPR036735">
    <property type="entry name" value="NGN_dom_sf"/>
</dbReference>
<evidence type="ECO:0000256" key="1">
    <source>
        <dbReference type="ARBA" id="ARBA00023163"/>
    </source>
</evidence>
<dbReference type="EMBL" id="PUBV01000044">
    <property type="protein sequence ID" value="PWB05925.1"/>
    <property type="molecule type" value="Genomic_DNA"/>
</dbReference>
<organism evidence="3 4">
    <name type="scientific">Paramuribaculum intestinale</name>
    <dbReference type="NCBI Taxonomy" id="2094151"/>
    <lineage>
        <taxon>Bacteria</taxon>
        <taxon>Pseudomonadati</taxon>
        <taxon>Bacteroidota</taxon>
        <taxon>Bacteroidia</taxon>
        <taxon>Bacteroidales</taxon>
        <taxon>Muribaculaceae</taxon>
        <taxon>Paramuribaculum</taxon>
    </lineage>
</organism>
<evidence type="ECO:0000259" key="2">
    <source>
        <dbReference type="Pfam" id="PF02357"/>
    </source>
</evidence>
<dbReference type="RefSeq" id="WP_107036945.1">
    <property type="nucleotide sequence ID" value="NZ_PUBV01000044.1"/>
</dbReference>
<keyword evidence="4" id="KW-1185">Reference proteome</keyword>
<dbReference type="AlphaFoldDB" id="A0A2V1INY5"/>
<evidence type="ECO:0000313" key="3">
    <source>
        <dbReference type="EMBL" id="PWB05925.1"/>
    </source>
</evidence>
<name>A0A2V1INY5_9BACT</name>
<sequence length="198" mass="21145">MADMNGHMGCGAPGSADVDVAGGVGVGGWFVVLVGHNGERAVGRRLGERGYEVYVALQREVRVWRDGRWREVDRVVIPSVVFVRCGEGERRDVLRTSGVRGFLMNRAGRGGSSVAVVPDVQLDRLRFMLGATDRRVDFVGEGLRAGMCVRVVRGSLCGLCGEVVGDGRSADGSVRLLVRVDALGCACVEISELDLEGV</sequence>
<proteinExistence type="predicted"/>
<gene>
    <name evidence="3" type="ORF">C5O25_11940</name>
</gene>
<dbReference type="Gene3D" id="3.30.70.940">
    <property type="entry name" value="NusG, N-terminal domain"/>
    <property type="match status" value="1"/>
</dbReference>
<dbReference type="CDD" id="cd09895">
    <property type="entry name" value="NGN_SP_UpxY"/>
    <property type="match status" value="1"/>
</dbReference>